<keyword evidence="3" id="KW-1185">Reference proteome</keyword>
<sequence length="115" mass="13926">MMNNYSIDEMKDIFNNPQFSKWNIMSVDHIIYLMTNKNKQIRIMSYGLLKAYTEWLKINFKCLEYDSANYLFTGEKPYDVNFFEKLFLEITDIDDTATNLKTFFELRDSFFKTKM</sequence>
<proteinExistence type="predicted"/>
<evidence type="ECO:0000313" key="3">
    <source>
        <dbReference type="Proteomes" id="UP000240325"/>
    </source>
</evidence>
<dbReference type="InterPro" id="IPR049915">
    <property type="entry name" value="TERT_TEN"/>
</dbReference>
<evidence type="ECO:0000313" key="2">
    <source>
        <dbReference type="EMBL" id="ATZ80964.1"/>
    </source>
</evidence>
<protein>
    <recommendedName>
        <fullName evidence="1">Telomerase reverse transcriptase TEN domain-containing protein</fullName>
    </recommendedName>
</protein>
<feature type="domain" description="Telomerase reverse transcriptase TEN" evidence="1">
    <location>
        <begin position="14"/>
        <end position="111"/>
    </location>
</feature>
<organism evidence="2">
    <name type="scientific">Bodo saltans virus</name>
    <dbReference type="NCBI Taxonomy" id="2024608"/>
    <lineage>
        <taxon>Viruses</taxon>
        <taxon>Varidnaviria</taxon>
        <taxon>Bamfordvirae</taxon>
        <taxon>Nucleocytoviricota</taxon>
        <taxon>Megaviricetes</taxon>
        <taxon>Imitervirales</taxon>
        <taxon>Mimiviridae</taxon>
        <taxon>Klosneuvirinae</taxon>
        <taxon>Theiavirus</taxon>
        <taxon>Theiavirus salishense</taxon>
    </lineage>
</organism>
<dbReference type="Pfam" id="PF11474">
    <property type="entry name" value="TEN_TERT"/>
    <property type="match status" value="1"/>
</dbReference>
<dbReference type="Proteomes" id="UP000240325">
    <property type="component" value="Segment"/>
</dbReference>
<reference evidence="2" key="1">
    <citation type="journal article" date="2017" name="Elife">
        <title>The kinetoplastid-infecting Bodo saltans virus (BsV), a window into the most abundant giant viruses in the sea.</title>
        <authorList>
            <person name="Deeg C.M."/>
            <person name="Chow C.-E.T."/>
            <person name="Suttle C.A."/>
        </authorList>
    </citation>
    <scope>NUCLEOTIDE SEQUENCE</scope>
    <source>
        <strain evidence="2">NG1</strain>
    </source>
</reference>
<name>A0A2H4UVQ6_9VIRU</name>
<gene>
    <name evidence="2" type="ORF">BMW23_0919</name>
</gene>
<evidence type="ECO:0000259" key="1">
    <source>
        <dbReference type="Pfam" id="PF11474"/>
    </source>
</evidence>
<dbReference type="EMBL" id="MF782455">
    <property type="protein sequence ID" value="ATZ80964.1"/>
    <property type="molecule type" value="Genomic_DNA"/>
</dbReference>
<accession>A0A2H4UVQ6</accession>